<organism evidence="1 2">
    <name type="scientific">Acetobacter pomorum</name>
    <dbReference type="NCBI Taxonomy" id="65959"/>
    <lineage>
        <taxon>Bacteria</taxon>
        <taxon>Pseudomonadati</taxon>
        <taxon>Pseudomonadota</taxon>
        <taxon>Alphaproteobacteria</taxon>
        <taxon>Acetobacterales</taxon>
        <taxon>Acetobacteraceae</taxon>
        <taxon>Acetobacter</taxon>
    </lineage>
</organism>
<protein>
    <submittedName>
        <fullName evidence="1">Uncharacterized protein</fullName>
    </submittedName>
</protein>
<keyword evidence="2" id="KW-1185">Reference proteome</keyword>
<accession>A0A2G4RBL9</accession>
<dbReference type="AlphaFoldDB" id="A0A2G4RBL9"/>
<gene>
    <name evidence="1" type="ORF">CSR02_08830</name>
</gene>
<sequence>MNGECHVFATALHRELGFSYLILVDESELYGDFIPAINHVYAVDGEGNAYDATGRHDVEEVIEG</sequence>
<dbReference type="Proteomes" id="UP000228751">
    <property type="component" value="Unassembled WGS sequence"/>
</dbReference>
<comment type="caution">
    <text evidence="1">The sequence shown here is derived from an EMBL/GenBank/DDBJ whole genome shotgun (WGS) entry which is preliminary data.</text>
</comment>
<evidence type="ECO:0000313" key="1">
    <source>
        <dbReference type="EMBL" id="PHY93968.1"/>
    </source>
</evidence>
<reference evidence="1 2" key="1">
    <citation type="submission" date="2017-10" db="EMBL/GenBank/DDBJ databases">
        <title>Genomic analysis of the genus Acetobacter.</title>
        <authorList>
            <person name="Kim K.H."/>
            <person name="Chun B.H."/>
            <person name="Son A.R."/>
            <person name="Jeon C.O."/>
        </authorList>
    </citation>
    <scope>NUCLEOTIDE SEQUENCE [LARGE SCALE GENOMIC DNA]</scope>
    <source>
        <strain evidence="1 2">LHT 2458</strain>
    </source>
</reference>
<proteinExistence type="predicted"/>
<name>A0A2G4RBL9_9PROT</name>
<evidence type="ECO:0000313" key="2">
    <source>
        <dbReference type="Proteomes" id="UP000228751"/>
    </source>
</evidence>
<dbReference type="EMBL" id="PEBQ01000118">
    <property type="protein sequence ID" value="PHY93968.1"/>
    <property type="molecule type" value="Genomic_DNA"/>
</dbReference>